<name>A0A4R8G113_9RHOB</name>
<accession>A0A4R8G113</accession>
<keyword evidence="2" id="KW-0732">Signal</keyword>
<comment type="caution">
    <text evidence="3">The sequence shown here is derived from an EMBL/GenBank/DDBJ whole genome shotgun (WGS) entry which is preliminary data.</text>
</comment>
<dbReference type="InterPro" id="IPR022472">
    <property type="entry name" value="VPLPA-CTERM"/>
</dbReference>
<dbReference type="EMBL" id="SOEB01000007">
    <property type="protein sequence ID" value="TDX30155.1"/>
    <property type="molecule type" value="Genomic_DNA"/>
</dbReference>
<feature type="chain" id="PRO_5020489579" evidence="2">
    <location>
        <begin position="21"/>
        <end position="238"/>
    </location>
</feature>
<proteinExistence type="predicted"/>
<dbReference type="NCBIfam" id="TIGR03370">
    <property type="entry name" value="VPLPA-CTERM"/>
    <property type="match status" value="1"/>
</dbReference>
<feature type="signal peptide" evidence="2">
    <location>
        <begin position="1"/>
        <end position="20"/>
    </location>
</feature>
<evidence type="ECO:0000313" key="3">
    <source>
        <dbReference type="EMBL" id="TDX30155.1"/>
    </source>
</evidence>
<keyword evidence="1" id="KW-0812">Transmembrane</keyword>
<dbReference type="AlphaFoldDB" id="A0A4R8G113"/>
<keyword evidence="1" id="KW-1133">Transmembrane helix</keyword>
<evidence type="ECO:0000256" key="2">
    <source>
        <dbReference type="SAM" id="SignalP"/>
    </source>
</evidence>
<feature type="transmembrane region" description="Helical" evidence="1">
    <location>
        <begin position="215"/>
        <end position="234"/>
    </location>
</feature>
<organism evidence="3 4">
    <name type="scientific">Rhodovulum visakhapatnamense</name>
    <dbReference type="NCBI Taxonomy" id="364297"/>
    <lineage>
        <taxon>Bacteria</taxon>
        <taxon>Pseudomonadati</taxon>
        <taxon>Pseudomonadota</taxon>
        <taxon>Alphaproteobacteria</taxon>
        <taxon>Rhodobacterales</taxon>
        <taxon>Paracoccaceae</taxon>
        <taxon>Rhodovulum</taxon>
    </lineage>
</organism>
<dbReference type="Proteomes" id="UP000295484">
    <property type="component" value="Unassembled WGS sequence"/>
</dbReference>
<keyword evidence="1" id="KW-0472">Membrane</keyword>
<reference evidence="3 4" key="1">
    <citation type="submission" date="2019-03" db="EMBL/GenBank/DDBJ databases">
        <title>Genomic Encyclopedia of Type Strains, Phase IV (KMG-IV): sequencing the most valuable type-strain genomes for metagenomic binning, comparative biology and taxonomic classification.</title>
        <authorList>
            <person name="Goeker M."/>
        </authorList>
    </citation>
    <scope>NUCLEOTIDE SEQUENCE [LARGE SCALE GENOMIC DNA]</scope>
    <source>
        <strain evidence="3 4">JA181</strain>
    </source>
</reference>
<evidence type="ECO:0000256" key="1">
    <source>
        <dbReference type="SAM" id="Phobius"/>
    </source>
</evidence>
<protein>
    <submittedName>
        <fullName evidence="3">Putative secreted protein</fullName>
    </submittedName>
</protein>
<gene>
    <name evidence="3" type="ORF">EV657_107125</name>
</gene>
<sequence>MKSLVSGALIGGAAILSSFATDVDAATTVTVFEEPLVFGEDHADLDGDGIEDFYFLAGSTSGLIGEFGYYDFRPESALGDGWTYRQTLMLQSGPTGNNRGSLPQFFEAGDTISSWGYGTSNFVNVYGDGVEGPLDEIGASAFIGFVFEKYTSCDDPDSEYCEDEGYGEYETGAWQFGWLELERGEQGLMVKSMGLADYSEDAEIPGAALPPVAPVPLPAGLPLLVAGLGAFGLIRRRR</sequence>
<evidence type="ECO:0000313" key="4">
    <source>
        <dbReference type="Proteomes" id="UP000295484"/>
    </source>
</evidence>
<dbReference type="RefSeq" id="WP_243837514.1">
    <property type="nucleotide sequence ID" value="NZ_SOEB01000007.1"/>
</dbReference>